<sequence>MVDLQEYKKFLLSAEVSPLGTNWGRNVHQSIEFRDRGGKGKRKKPYKSRFFGLNSYVIMGDAFPHTVHVECVVLMSRVEK</sequence>
<organism evidence="1 2">
    <name type="scientific">Paenibacillus larvae subsp. larvae DSM 25430</name>
    <dbReference type="NCBI Taxonomy" id="697284"/>
    <lineage>
        <taxon>Bacteria</taxon>
        <taxon>Bacillati</taxon>
        <taxon>Bacillota</taxon>
        <taxon>Bacilli</taxon>
        <taxon>Bacillales</taxon>
        <taxon>Paenibacillaceae</taxon>
        <taxon>Paenibacillus</taxon>
    </lineage>
</organism>
<dbReference type="AlphaFoldDB" id="V9W3J6"/>
<proteinExistence type="predicted"/>
<name>V9W3J6_9BACL</name>
<dbReference type="HOGENOM" id="CLU_2586375_0_0_9"/>
<evidence type="ECO:0000313" key="2">
    <source>
        <dbReference type="Proteomes" id="UP000029431"/>
    </source>
</evidence>
<evidence type="ECO:0000313" key="1">
    <source>
        <dbReference type="EMBL" id="AHD04723.1"/>
    </source>
</evidence>
<dbReference type="EMBL" id="CP003355">
    <property type="protein sequence ID" value="AHD04723.1"/>
    <property type="molecule type" value="Genomic_DNA"/>
</dbReference>
<dbReference type="KEGG" id="plv:ERIC2_c08900"/>
<gene>
    <name evidence="1" type="ORF">ERIC2_c08900</name>
</gene>
<protein>
    <submittedName>
        <fullName evidence="1">Uncharacterized protein</fullName>
    </submittedName>
</protein>
<keyword evidence="2" id="KW-1185">Reference proteome</keyword>
<accession>V9W3J6</accession>
<reference evidence="1 2" key="1">
    <citation type="journal article" date="2014" name="PLoS ONE">
        <title>How to Kill the Honey Bee Larva: Genomic Potential and Virulence Mechanisms of Paenibacillus larvae.</title>
        <authorList>
            <person name="Djukic M."/>
            <person name="Brzuszkiewicz E."/>
            <person name="Funfhaus A."/>
            <person name="Voss J."/>
            <person name="Gollnow K."/>
            <person name="Poppinga L."/>
            <person name="Liesegang H."/>
            <person name="Garcia-Gonzalez E."/>
            <person name="Genersch E."/>
            <person name="Daniel R."/>
        </authorList>
    </citation>
    <scope>NUCLEOTIDE SEQUENCE [LARGE SCALE GENOMIC DNA]</scope>
    <source>
        <strain evidence="1 2">DSM 25430</strain>
    </source>
</reference>
<dbReference type="Proteomes" id="UP000029431">
    <property type="component" value="Chromosome"/>
</dbReference>